<name>A0AAW1SUN5_9CHLO</name>
<keyword evidence="1" id="KW-0472">Membrane</keyword>
<proteinExistence type="predicted"/>
<keyword evidence="1" id="KW-0812">Transmembrane</keyword>
<evidence type="ECO:0000256" key="1">
    <source>
        <dbReference type="SAM" id="Phobius"/>
    </source>
</evidence>
<accession>A0AAW1SUN5</accession>
<sequence length="214" mass="22825">MTPEEAREKLGVKEDANFEQVLRAKNKLRQQADGDTEQQLRIDSAYEVLLMQSMNARLSGNTKISSQVKFADDRKVPPAQVVNKFLQKIPGRPQVTGPPAQRDFAISSAIFGVLAGITLIQGLGPSSGPSDVPSLQLGVGSFVAGYFLVNQRRVKTGKAVALIASGILGGVLFGSLLNTWLQVDIVPIGGLSSSAIFVSEFVIVGLWAASSFLI</sequence>
<feature type="transmembrane region" description="Helical" evidence="1">
    <location>
        <begin position="104"/>
        <end position="120"/>
    </location>
</feature>
<dbReference type="AlphaFoldDB" id="A0AAW1SUN5"/>
<dbReference type="Proteomes" id="UP001485043">
    <property type="component" value="Unassembled WGS sequence"/>
</dbReference>
<gene>
    <name evidence="2" type="ORF">WJX84_010048</name>
</gene>
<evidence type="ECO:0008006" key="4">
    <source>
        <dbReference type="Google" id="ProtNLM"/>
    </source>
</evidence>
<feature type="transmembrane region" description="Helical" evidence="1">
    <location>
        <begin position="193"/>
        <end position="213"/>
    </location>
</feature>
<feature type="transmembrane region" description="Helical" evidence="1">
    <location>
        <begin position="161"/>
        <end position="181"/>
    </location>
</feature>
<keyword evidence="1" id="KW-1133">Transmembrane helix</keyword>
<dbReference type="InterPro" id="IPR021788">
    <property type="entry name" value="CPP1-like"/>
</dbReference>
<protein>
    <recommendedName>
        <fullName evidence="4">Molecular chaperone DnaJ</fullName>
    </recommendedName>
</protein>
<dbReference type="EMBL" id="JALJOV010000881">
    <property type="protein sequence ID" value="KAK9859363.1"/>
    <property type="molecule type" value="Genomic_DNA"/>
</dbReference>
<keyword evidence="3" id="KW-1185">Reference proteome</keyword>
<dbReference type="PANTHER" id="PTHR33372">
    <property type="match status" value="1"/>
</dbReference>
<comment type="caution">
    <text evidence="2">The sequence shown here is derived from an EMBL/GenBank/DDBJ whole genome shotgun (WGS) entry which is preliminary data.</text>
</comment>
<dbReference type="Pfam" id="PF11833">
    <property type="entry name" value="CPP1-like"/>
    <property type="match status" value="1"/>
</dbReference>
<evidence type="ECO:0000313" key="3">
    <source>
        <dbReference type="Proteomes" id="UP001485043"/>
    </source>
</evidence>
<evidence type="ECO:0000313" key="2">
    <source>
        <dbReference type="EMBL" id="KAK9859363.1"/>
    </source>
</evidence>
<dbReference type="GO" id="GO:0031969">
    <property type="term" value="C:chloroplast membrane"/>
    <property type="evidence" value="ECO:0007669"/>
    <property type="project" value="TreeGrafter"/>
</dbReference>
<reference evidence="2 3" key="1">
    <citation type="journal article" date="2024" name="Nat. Commun.">
        <title>Phylogenomics reveals the evolutionary origins of lichenization in chlorophyte algae.</title>
        <authorList>
            <person name="Puginier C."/>
            <person name="Libourel C."/>
            <person name="Otte J."/>
            <person name="Skaloud P."/>
            <person name="Haon M."/>
            <person name="Grisel S."/>
            <person name="Petersen M."/>
            <person name="Berrin J.G."/>
            <person name="Delaux P.M."/>
            <person name="Dal Grande F."/>
            <person name="Keller J."/>
        </authorList>
    </citation>
    <scope>NUCLEOTIDE SEQUENCE [LARGE SCALE GENOMIC DNA]</scope>
    <source>
        <strain evidence="2 3">SAG 2523</strain>
    </source>
</reference>
<feature type="transmembrane region" description="Helical" evidence="1">
    <location>
        <begin position="132"/>
        <end position="149"/>
    </location>
</feature>
<organism evidence="2 3">
    <name type="scientific">Apatococcus fuscideae</name>
    <dbReference type="NCBI Taxonomy" id="2026836"/>
    <lineage>
        <taxon>Eukaryota</taxon>
        <taxon>Viridiplantae</taxon>
        <taxon>Chlorophyta</taxon>
        <taxon>core chlorophytes</taxon>
        <taxon>Trebouxiophyceae</taxon>
        <taxon>Chlorellales</taxon>
        <taxon>Chlorellaceae</taxon>
        <taxon>Apatococcus</taxon>
    </lineage>
</organism>
<dbReference type="PANTHER" id="PTHR33372:SF10">
    <property type="entry name" value="OS03G0137300 PROTEIN"/>
    <property type="match status" value="1"/>
</dbReference>